<protein>
    <submittedName>
        <fullName evidence="2">Uncharacterized protein</fullName>
    </submittedName>
</protein>
<name>A0A843XAL6_COLES</name>
<accession>A0A843XAL6</accession>
<keyword evidence="3" id="KW-1185">Reference proteome</keyword>
<organism evidence="2 3">
    <name type="scientific">Colocasia esculenta</name>
    <name type="common">Wild taro</name>
    <name type="synonym">Arum esculentum</name>
    <dbReference type="NCBI Taxonomy" id="4460"/>
    <lineage>
        <taxon>Eukaryota</taxon>
        <taxon>Viridiplantae</taxon>
        <taxon>Streptophyta</taxon>
        <taxon>Embryophyta</taxon>
        <taxon>Tracheophyta</taxon>
        <taxon>Spermatophyta</taxon>
        <taxon>Magnoliopsida</taxon>
        <taxon>Liliopsida</taxon>
        <taxon>Araceae</taxon>
        <taxon>Aroideae</taxon>
        <taxon>Colocasieae</taxon>
        <taxon>Colocasia</taxon>
    </lineage>
</organism>
<comment type="caution">
    <text evidence="2">The sequence shown here is derived from an EMBL/GenBank/DDBJ whole genome shotgun (WGS) entry which is preliminary data.</text>
</comment>
<feature type="region of interest" description="Disordered" evidence="1">
    <location>
        <begin position="1"/>
        <end position="21"/>
    </location>
</feature>
<evidence type="ECO:0000256" key="1">
    <source>
        <dbReference type="SAM" id="MobiDB-lite"/>
    </source>
</evidence>
<reference evidence="2" key="1">
    <citation type="submission" date="2017-07" db="EMBL/GenBank/DDBJ databases">
        <title>Taro Niue Genome Assembly and Annotation.</title>
        <authorList>
            <person name="Atibalentja N."/>
            <person name="Keating K."/>
            <person name="Fields C.J."/>
        </authorList>
    </citation>
    <scope>NUCLEOTIDE SEQUENCE</scope>
    <source>
        <strain evidence="2">Niue_2</strain>
        <tissue evidence="2">Leaf</tissue>
    </source>
</reference>
<sequence>MGWSDGKKGGSDCFKREIRRDEKQRPIHPEREIRVKLATDIYPSFESIPINMNIGNMGDLRPHRFGFVFVSLCRWAVGYFQSLEVGRLITSNVLIEGQNNIFRVSREGRQLKSGREWRFSNRPNSRLLREVGRLVTSNVLIEGQVNMLRFSREARPLKSGREWRFFKCPKTSCLREMRLCKQAERSSRLRSSSHSMVSECCRQVRMMVPSQTVKKKLYCSWTPVEGESGYGGETLQAGPPPPTHRITTVVDLKFFE</sequence>
<dbReference type="AlphaFoldDB" id="A0A843XAL6"/>
<proteinExistence type="predicted"/>
<dbReference type="Proteomes" id="UP000652761">
    <property type="component" value="Unassembled WGS sequence"/>
</dbReference>
<evidence type="ECO:0000313" key="3">
    <source>
        <dbReference type="Proteomes" id="UP000652761"/>
    </source>
</evidence>
<evidence type="ECO:0000313" key="2">
    <source>
        <dbReference type="EMBL" id="MQM16362.1"/>
    </source>
</evidence>
<gene>
    <name evidence="2" type="ORF">Taro_049318</name>
</gene>
<dbReference type="EMBL" id="NMUH01006967">
    <property type="protein sequence ID" value="MQM16362.1"/>
    <property type="molecule type" value="Genomic_DNA"/>
</dbReference>